<dbReference type="SUPFAM" id="SSF53756">
    <property type="entry name" value="UDP-Glycosyltransferase/glycogen phosphorylase"/>
    <property type="match status" value="1"/>
</dbReference>
<dbReference type="PANTHER" id="PTHR12154:SF4">
    <property type="entry name" value="UDP-N-ACETYLGLUCOSAMINE TRANSFERASE SUBUNIT ALG14 HOMOLOG"/>
    <property type="match status" value="1"/>
</dbReference>
<dbReference type="EMBL" id="JADBEM010000001">
    <property type="protein sequence ID" value="MBE1611970.1"/>
    <property type="molecule type" value="Genomic_DNA"/>
</dbReference>
<dbReference type="PANTHER" id="PTHR12154">
    <property type="entry name" value="GLYCOSYL TRANSFERASE-RELATED"/>
    <property type="match status" value="1"/>
</dbReference>
<dbReference type="Gene3D" id="3.40.50.2000">
    <property type="entry name" value="Glycogen Phosphorylase B"/>
    <property type="match status" value="1"/>
</dbReference>
<evidence type="ECO:0000256" key="5">
    <source>
        <dbReference type="ARBA" id="ARBA00023136"/>
    </source>
</evidence>
<proteinExistence type="predicted"/>
<evidence type="ECO:0000256" key="4">
    <source>
        <dbReference type="ARBA" id="ARBA00022989"/>
    </source>
</evidence>
<protein>
    <submittedName>
        <fullName evidence="6">UDP-N-acetylglucosamine:LPS N-acetylglucosamine transferase</fullName>
    </submittedName>
</protein>
<dbReference type="GO" id="GO:0004577">
    <property type="term" value="F:N-acetylglucosaminyldiphosphodolichol N-acetylglucosaminyltransferase activity"/>
    <property type="evidence" value="ECO:0007669"/>
    <property type="project" value="TreeGrafter"/>
</dbReference>
<gene>
    <name evidence="6" type="ORF">HEB94_008818</name>
</gene>
<comment type="subcellular location">
    <subcellularLocation>
        <location evidence="1">Endoplasmic reticulum membrane</location>
        <topology evidence="1">Single-pass membrane protein</topology>
    </subcellularLocation>
</comment>
<evidence type="ECO:0000256" key="3">
    <source>
        <dbReference type="ARBA" id="ARBA00022824"/>
    </source>
</evidence>
<organism evidence="6 7">
    <name type="scientific">Actinopolymorpha pittospori</name>
    <dbReference type="NCBI Taxonomy" id="648752"/>
    <lineage>
        <taxon>Bacteria</taxon>
        <taxon>Bacillati</taxon>
        <taxon>Actinomycetota</taxon>
        <taxon>Actinomycetes</taxon>
        <taxon>Propionibacteriales</taxon>
        <taxon>Actinopolymorphaceae</taxon>
        <taxon>Actinopolymorpha</taxon>
    </lineage>
</organism>
<sequence length="166" mass="18732">MHTSDGIGPIEPAPDLPQRVLLVGSSGGHLAQLLALRPWWEGRERTWVTFATQDAKAHLREEKVVWAYFPTTRNIPNLLRNLVLARGVLRRARPDLVVSTGAAVAFPFFLVARAMRIRTVYLEVYDRLDTRTLTGRLCRPLSSLFCVQWEEQAALYKGSHVIGTLL</sequence>
<keyword evidence="6" id="KW-0808">Transferase</keyword>
<dbReference type="GO" id="GO:0006488">
    <property type="term" value="P:dolichol-linked oligosaccharide biosynthetic process"/>
    <property type="evidence" value="ECO:0007669"/>
    <property type="project" value="InterPro"/>
</dbReference>
<dbReference type="Pfam" id="PF08660">
    <property type="entry name" value="Alg14"/>
    <property type="match status" value="1"/>
</dbReference>
<dbReference type="RefSeq" id="WP_192755101.1">
    <property type="nucleotide sequence ID" value="NZ_BAABJL010000176.1"/>
</dbReference>
<keyword evidence="2" id="KW-0812">Transmembrane</keyword>
<name>A0A927RH94_9ACTN</name>
<dbReference type="InterPro" id="IPR013969">
    <property type="entry name" value="Oligosacch_biosynth_Alg14"/>
</dbReference>
<keyword evidence="3" id="KW-0256">Endoplasmic reticulum</keyword>
<dbReference type="AlphaFoldDB" id="A0A927RH94"/>
<evidence type="ECO:0000256" key="1">
    <source>
        <dbReference type="ARBA" id="ARBA00004389"/>
    </source>
</evidence>
<evidence type="ECO:0000313" key="7">
    <source>
        <dbReference type="Proteomes" id="UP000638648"/>
    </source>
</evidence>
<dbReference type="Proteomes" id="UP000638648">
    <property type="component" value="Unassembled WGS sequence"/>
</dbReference>
<keyword evidence="7" id="KW-1185">Reference proteome</keyword>
<reference evidence="6" key="1">
    <citation type="submission" date="2020-10" db="EMBL/GenBank/DDBJ databases">
        <title>Sequencing the genomes of 1000 actinobacteria strains.</title>
        <authorList>
            <person name="Klenk H.-P."/>
        </authorList>
    </citation>
    <scope>NUCLEOTIDE SEQUENCE</scope>
    <source>
        <strain evidence="6">DSM 45354</strain>
    </source>
</reference>
<accession>A0A927RH94</accession>
<evidence type="ECO:0000256" key="2">
    <source>
        <dbReference type="ARBA" id="ARBA00022692"/>
    </source>
</evidence>
<keyword evidence="4" id="KW-1133">Transmembrane helix</keyword>
<evidence type="ECO:0000313" key="6">
    <source>
        <dbReference type="EMBL" id="MBE1611970.1"/>
    </source>
</evidence>
<keyword evidence="5" id="KW-0472">Membrane</keyword>
<comment type="caution">
    <text evidence="6">The sequence shown here is derived from an EMBL/GenBank/DDBJ whole genome shotgun (WGS) entry which is preliminary data.</text>
</comment>